<dbReference type="EMBL" id="KB308879">
    <property type="protein sequence ID" value="ELT96274.1"/>
    <property type="molecule type" value="Genomic_DNA"/>
</dbReference>
<evidence type="ECO:0000313" key="2">
    <source>
        <dbReference type="EnsemblMetazoa" id="CapteP88039"/>
    </source>
</evidence>
<dbReference type="EnsemblMetazoa" id="CapteT88039">
    <property type="protein sequence ID" value="CapteP88039"/>
    <property type="gene ID" value="CapteG88039"/>
</dbReference>
<reference evidence="1 3" key="2">
    <citation type="journal article" date="2013" name="Nature">
        <title>Insights into bilaterian evolution from three spiralian genomes.</title>
        <authorList>
            <person name="Simakov O."/>
            <person name="Marletaz F."/>
            <person name="Cho S.J."/>
            <person name="Edsinger-Gonzales E."/>
            <person name="Havlak P."/>
            <person name="Hellsten U."/>
            <person name="Kuo D.H."/>
            <person name="Larsson T."/>
            <person name="Lv J."/>
            <person name="Arendt D."/>
            <person name="Savage R."/>
            <person name="Osoegawa K."/>
            <person name="de Jong P."/>
            <person name="Grimwood J."/>
            <person name="Chapman J.A."/>
            <person name="Shapiro H."/>
            <person name="Aerts A."/>
            <person name="Otillar R.P."/>
            <person name="Terry A.Y."/>
            <person name="Boore J.L."/>
            <person name="Grigoriev I.V."/>
            <person name="Lindberg D.R."/>
            <person name="Seaver E.C."/>
            <person name="Weisblat D.A."/>
            <person name="Putnam N.H."/>
            <person name="Rokhsar D.S."/>
        </authorList>
    </citation>
    <scope>NUCLEOTIDE SEQUENCE</scope>
    <source>
        <strain evidence="1 3">I ESC-2004</strain>
    </source>
</reference>
<dbReference type="OrthoDB" id="419189at2759"/>
<dbReference type="EMBL" id="AMQN01011425">
    <property type="status" value="NOT_ANNOTATED_CDS"/>
    <property type="molecule type" value="Genomic_DNA"/>
</dbReference>
<gene>
    <name evidence="1" type="ORF">CAPTEDRAFT_88039</name>
</gene>
<reference evidence="3" key="1">
    <citation type="submission" date="2012-12" db="EMBL/GenBank/DDBJ databases">
        <authorList>
            <person name="Hellsten U."/>
            <person name="Grimwood J."/>
            <person name="Chapman J.A."/>
            <person name="Shapiro H."/>
            <person name="Aerts A."/>
            <person name="Otillar R.P."/>
            <person name="Terry A.Y."/>
            <person name="Boore J.L."/>
            <person name="Simakov O."/>
            <person name="Marletaz F."/>
            <person name="Cho S.-J."/>
            <person name="Edsinger-Gonzales E."/>
            <person name="Havlak P."/>
            <person name="Kuo D.-H."/>
            <person name="Larsson T."/>
            <person name="Lv J."/>
            <person name="Arendt D."/>
            <person name="Savage R."/>
            <person name="Osoegawa K."/>
            <person name="de Jong P."/>
            <person name="Lindberg D.R."/>
            <person name="Seaver E.C."/>
            <person name="Weisblat D.A."/>
            <person name="Putnam N.H."/>
            <person name="Grigoriev I.V."/>
            <person name="Rokhsar D.S."/>
        </authorList>
    </citation>
    <scope>NUCLEOTIDE SEQUENCE</scope>
    <source>
        <strain evidence="3">I ESC-2004</strain>
    </source>
</reference>
<evidence type="ECO:0000313" key="3">
    <source>
        <dbReference type="Proteomes" id="UP000014760"/>
    </source>
</evidence>
<feature type="non-terminal residue" evidence="1">
    <location>
        <position position="81"/>
    </location>
</feature>
<dbReference type="AlphaFoldDB" id="R7TRL3"/>
<keyword evidence="3" id="KW-1185">Reference proteome</keyword>
<proteinExistence type="predicted"/>
<accession>R7TRL3</accession>
<reference evidence="2" key="3">
    <citation type="submission" date="2015-06" db="UniProtKB">
        <authorList>
            <consortium name="EnsemblMetazoa"/>
        </authorList>
    </citation>
    <scope>IDENTIFICATION</scope>
</reference>
<evidence type="ECO:0000313" key="1">
    <source>
        <dbReference type="EMBL" id="ELT96274.1"/>
    </source>
</evidence>
<protein>
    <submittedName>
        <fullName evidence="1 2">Uncharacterized protein</fullName>
    </submittedName>
</protein>
<name>R7TRL3_CAPTE</name>
<dbReference type="HOGENOM" id="CLU_2678051_0_0_1"/>
<feature type="non-terminal residue" evidence="1">
    <location>
        <position position="1"/>
    </location>
</feature>
<sequence length="81" mass="9405">EQRIRLKVCLLMHKAVTGDAPQFLCDLVYANVPNRTLRSSHELHLHIPFTRSHLVKTSCFSYIEHFSFNSLPLHVKYAQTV</sequence>
<organism evidence="1">
    <name type="scientific">Capitella teleta</name>
    <name type="common">Polychaete worm</name>
    <dbReference type="NCBI Taxonomy" id="283909"/>
    <lineage>
        <taxon>Eukaryota</taxon>
        <taxon>Metazoa</taxon>
        <taxon>Spiralia</taxon>
        <taxon>Lophotrochozoa</taxon>
        <taxon>Annelida</taxon>
        <taxon>Polychaeta</taxon>
        <taxon>Sedentaria</taxon>
        <taxon>Scolecida</taxon>
        <taxon>Capitellidae</taxon>
        <taxon>Capitella</taxon>
    </lineage>
</organism>
<dbReference type="Proteomes" id="UP000014760">
    <property type="component" value="Unassembled WGS sequence"/>
</dbReference>